<feature type="binding site" evidence="17">
    <location>
        <position position="110"/>
    </location>
    <ligand>
        <name>Mg(2+)</name>
        <dbReference type="ChEBI" id="CHEBI:18420"/>
    </ligand>
</feature>
<dbReference type="GO" id="GO:0009245">
    <property type="term" value="P:lipid A biosynthetic process"/>
    <property type="evidence" value="ECO:0007669"/>
    <property type="project" value="UniProtKB-UniRule"/>
</dbReference>
<dbReference type="AlphaFoldDB" id="A0A927N5B5"/>
<feature type="binding site" evidence="17">
    <location>
        <position position="162"/>
    </location>
    <ligand>
        <name>UDP-N-acetyl-alpha-D-glucosamine</name>
        <dbReference type="ChEBI" id="CHEBI:57705"/>
    </ligand>
</feature>
<keyword evidence="12 17" id="KW-0012">Acyltransferase</keyword>
<feature type="binding site" evidence="17">
    <location>
        <position position="80"/>
    </location>
    <ligand>
        <name>UDP-N-acetyl-alpha-D-glucosamine</name>
        <dbReference type="ChEBI" id="CHEBI:57705"/>
    </ligand>
</feature>
<keyword evidence="6 17" id="KW-0479">Metal-binding</keyword>
<dbReference type="GO" id="GO:0003977">
    <property type="term" value="F:UDP-N-acetylglucosamine diphosphorylase activity"/>
    <property type="evidence" value="ECO:0007669"/>
    <property type="project" value="UniProtKB-UniRule"/>
</dbReference>
<feature type="region of interest" description="Linker" evidence="17">
    <location>
        <begin position="238"/>
        <end position="258"/>
    </location>
</feature>
<feature type="binding site" evidence="17">
    <location>
        <position position="235"/>
    </location>
    <ligand>
        <name>Mg(2+)</name>
        <dbReference type="ChEBI" id="CHEBI:18420"/>
    </ligand>
</feature>
<feature type="binding site" evidence="17">
    <location>
        <position position="340"/>
    </location>
    <ligand>
        <name>UDP-N-acetyl-alpha-D-glucosamine</name>
        <dbReference type="ChEBI" id="CHEBI:57705"/>
    </ligand>
</feature>
<evidence type="ECO:0000256" key="15">
    <source>
        <dbReference type="ARBA" id="ARBA00048493"/>
    </source>
</evidence>
<keyword evidence="3 17" id="KW-0963">Cytoplasm</keyword>
<keyword evidence="10 17" id="KW-0573">Peptidoglycan synthesis</keyword>
<feature type="binding site" evidence="17">
    <location>
        <position position="373"/>
    </location>
    <ligand>
        <name>UDP-N-acetyl-alpha-D-glucosamine</name>
        <dbReference type="ChEBI" id="CHEBI:57705"/>
    </ligand>
</feature>
<keyword evidence="4 17" id="KW-0808">Transferase</keyword>
<dbReference type="GO" id="GO:0019134">
    <property type="term" value="F:glucosamine-1-phosphate N-acetyltransferase activity"/>
    <property type="evidence" value="ECO:0007669"/>
    <property type="project" value="UniProtKB-UniRule"/>
</dbReference>
<dbReference type="RefSeq" id="WP_337918365.1">
    <property type="nucleotide sequence ID" value="NZ_BAABJL010000176.1"/>
</dbReference>
<evidence type="ECO:0000256" key="14">
    <source>
        <dbReference type="ARBA" id="ARBA00048247"/>
    </source>
</evidence>
<dbReference type="GO" id="GO:0016020">
    <property type="term" value="C:membrane"/>
    <property type="evidence" value="ECO:0007669"/>
    <property type="project" value="GOC"/>
</dbReference>
<evidence type="ECO:0000256" key="17">
    <source>
        <dbReference type="HAMAP-Rule" id="MF_01631"/>
    </source>
</evidence>
<dbReference type="Gene3D" id="3.90.550.10">
    <property type="entry name" value="Spore Coat Polysaccharide Biosynthesis Protein SpsA, Chain A"/>
    <property type="match status" value="1"/>
</dbReference>
<dbReference type="PANTHER" id="PTHR43584:SF3">
    <property type="entry name" value="BIFUNCTIONAL PROTEIN GLMU"/>
    <property type="match status" value="1"/>
</dbReference>
<feature type="binding site" evidence="17">
    <location>
        <position position="177"/>
    </location>
    <ligand>
        <name>UDP-N-acetyl-alpha-D-glucosamine</name>
        <dbReference type="ChEBI" id="CHEBI:57705"/>
    </ligand>
</feature>
<dbReference type="InterPro" id="IPR005882">
    <property type="entry name" value="Bifunctional_GlmU"/>
</dbReference>
<feature type="binding site" evidence="17">
    <location>
        <position position="430"/>
    </location>
    <ligand>
        <name>acetyl-CoA</name>
        <dbReference type="ChEBI" id="CHEBI:57288"/>
    </ligand>
</feature>
<dbReference type="GO" id="GO:0005737">
    <property type="term" value="C:cytoplasm"/>
    <property type="evidence" value="ECO:0007669"/>
    <property type="project" value="UniProtKB-SubCell"/>
</dbReference>
<sequence>MIATVKPAAVIVLAAGEGKRMKSRTPKMLHELGGRSLVGHATAAGRALEPGHLVVVVGHGRDQVTAHLAALDPTARPVVQAEQLGTGHAVRTALEALPPLAGTVVVTNGDVPLLTPDTLRALLATHQERGAAATVLTAVVPDPTGYGRILRAPDGSVEGIVEHRDATDEQRAVAEINSGMFAFDAVLLADALGKLSSDNSQGEEYLTDVLGILRAEGHRVDAVVAEDDSEILGVNDRVQLAELGRLLNERILTAWMRSGVTVIDPATTWVDASVTLEPDVTLYPQTQLRGATTVAAGAHVGPDTTLTDTTVGPDARVVRTHGEGAVIGAGANVGPFAYLRPGTNLGEAGKIGTFVETKNAEIGPGAKVPHLSYVGDATIGAATNIGAGTIFANYDGVHKNRTEVGSHSFVGSDSVLVAPRKIADGAYIAAGSTVVKDVGPGELAVARGQQRNVAGWVARKRAGTPTAEAAARAAGQQTDTADAPARQERQTGDVDGASDRSEQ</sequence>
<feature type="binding site" evidence="17">
    <location>
        <begin position="393"/>
        <end position="394"/>
    </location>
    <ligand>
        <name>acetyl-CoA</name>
        <dbReference type="ChEBI" id="CHEBI:57288"/>
    </ligand>
</feature>
<feature type="binding site" evidence="17">
    <location>
        <position position="235"/>
    </location>
    <ligand>
        <name>UDP-N-acetyl-alpha-D-glucosamine</name>
        <dbReference type="ChEBI" id="CHEBI:57705"/>
    </ligand>
</feature>
<dbReference type="GO" id="GO:0008360">
    <property type="term" value="P:regulation of cell shape"/>
    <property type="evidence" value="ECO:0007669"/>
    <property type="project" value="UniProtKB-KW"/>
</dbReference>
<feature type="binding site" evidence="17">
    <location>
        <position position="147"/>
    </location>
    <ligand>
        <name>UDP-N-acetyl-alpha-D-glucosamine</name>
        <dbReference type="ChEBI" id="CHEBI:57705"/>
    </ligand>
</feature>
<evidence type="ECO:0000256" key="13">
    <source>
        <dbReference type="ARBA" id="ARBA00023316"/>
    </source>
</evidence>
<feature type="region of interest" description="Pyrophosphorylase" evidence="17">
    <location>
        <begin position="1"/>
        <end position="237"/>
    </location>
</feature>
<comment type="pathway">
    <text evidence="17">Bacterial outer membrane biogenesis; LPS lipid A biosynthesis.</text>
</comment>
<dbReference type="EMBL" id="JADBEM010000001">
    <property type="protein sequence ID" value="MBE1611977.1"/>
    <property type="molecule type" value="Genomic_DNA"/>
</dbReference>
<evidence type="ECO:0000256" key="5">
    <source>
        <dbReference type="ARBA" id="ARBA00022695"/>
    </source>
</evidence>
<evidence type="ECO:0000256" key="18">
    <source>
        <dbReference type="SAM" id="MobiDB-lite"/>
    </source>
</evidence>
<evidence type="ECO:0000256" key="9">
    <source>
        <dbReference type="ARBA" id="ARBA00022960"/>
    </source>
</evidence>
<keyword evidence="13 17" id="KW-0961">Cell wall biogenesis/degradation</keyword>
<evidence type="ECO:0000313" key="20">
    <source>
        <dbReference type="EMBL" id="MBE1611977.1"/>
    </source>
</evidence>
<dbReference type="GO" id="GO:0000287">
    <property type="term" value="F:magnesium ion binding"/>
    <property type="evidence" value="ECO:0007669"/>
    <property type="project" value="UniProtKB-UniRule"/>
</dbReference>
<dbReference type="Gene3D" id="2.160.10.10">
    <property type="entry name" value="Hexapeptide repeat proteins"/>
    <property type="match status" value="1"/>
</dbReference>
<dbReference type="EC" id="2.3.1.157" evidence="17"/>
<comment type="similarity">
    <text evidence="2 17">In the N-terminal section; belongs to the N-acetylglucosamine-1-phosphate uridyltransferase family.</text>
</comment>
<dbReference type="NCBIfam" id="TIGR01173">
    <property type="entry name" value="glmU"/>
    <property type="match status" value="1"/>
</dbReference>
<reference evidence="20" key="1">
    <citation type="submission" date="2020-10" db="EMBL/GenBank/DDBJ databases">
        <title>Sequencing the genomes of 1000 actinobacteria strains.</title>
        <authorList>
            <person name="Klenk H.-P."/>
        </authorList>
    </citation>
    <scope>NUCLEOTIDE SEQUENCE</scope>
    <source>
        <strain evidence="20">DSM 45354</strain>
    </source>
</reference>
<feature type="binding site" evidence="17">
    <location>
        <position position="27"/>
    </location>
    <ligand>
        <name>UDP-N-acetyl-alpha-D-glucosamine</name>
        <dbReference type="ChEBI" id="CHEBI:57705"/>
    </ligand>
</feature>
<dbReference type="InterPro" id="IPR050065">
    <property type="entry name" value="GlmU-like"/>
</dbReference>
<dbReference type="HAMAP" id="MF_01631">
    <property type="entry name" value="GlmU"/>
    <property type="match status" value="1"/>
</dbReference>
<comment type="similarity">
    <text evidence="1 17">In the C-terminal section; belongs to the transferase hexapeptide repeat family.</text>
</comment>
<evidence type="ECO:0000256" key="3">
    <source>
        <dbReference type="ARBA" id="ARBA00022490"/>
    </source>
</evidence>
<dbReference type="InterPro" id="IPR029044">
    <property type="entry name" value="Nucleotide-diphossugar_trans"/>
</dbReference>
<comment type="pathway">
    <text evidence="17">Nucleotide-sugar biosynthesis; UDP-N-acetyl-alpha-D-glucosamine biosynthesis; UDP-N-acetyl-alpha-D-glucosamine from N-acetyl-alpha-D-glucosamine 1-phosphate: step 1/1.</text>
</comment>
<dbReference type="Proteomes" id="UP000638648">
    <property type="component" value="Unassembled WGS sequence"/>
</dbReference>
<evidence type="ECO:0000259" key="19">
    <source>
        <dbReference type="Pfam" id="PF12804"/>
    </source>
</evidence>
<dbReference type="EC" id="2.7.7.23" evidence="17"/>
<feature type="region of interest" description="N-acetyltransferase" evidence="17">
    <location>
        <begin position="259"/>
        <end position="503"/>
    </location>
</feature>
<keyword evidence="5 17" id="KW-0548">Nucleotidyltransferase</keyword>
<comment type="catalytic activity">
    <reaction evidence="14 17">
        <text>alpha-D-glucosamine 1-phosphate + acetyl-CoA = N-acetyl-alpha-D-glucosamine 1-phosphate + CoA + H(+)</text>
        <dbReference type="Rhea" id="RHEA:13725"/>
        <dbReference type="ChEBI" id="CHEBI:15378"/>
        <dbReference type="ChEBI" id="CHEBI:57287"/>
        <dbReference type="ChEBI" id="CHEBI:57288"/>
        <dbReference type="ChEBI" id="CHEBI:57776"/>
        <dbReference type="ChEBI" id="CHEBI:58516"/>
        <dbReference type="EC" id="2.3.1.157"/>
    </reaction>
</comment>
<evidence type="ECO:0000256" key="10">
    <source>
        <dbReference type="ARBA" id="ARBA00022984"/>
    </source>
</evidence>
<comment type="function">
    <text evidence="16 17">Catalyzes the last two sequential reactions in the de novo biosynthetic pathway for UDP-N-acetylglucosamine (UDP-GlcNAc). The C-terminal domain catalyzes the transfer of acetyl group from acetyl coenzyme A to glucosamine-1-phosphate (GlcN-1-P) to produce N-acetylglucosamine-1-phosphate (GlcNAc-1-P), which is converted into UDP-GlcNAc by the transfer of uridine 5-monophosphate (from uridine 5-triphosphate), a reaction catalyzed by the N-terminal domain.</text>
</comment>
<accession>A0A927N5B5</accession>
<keyword evidence="9 17" id="KW-0133">Cell shape</keyword>
<dbReference type="CDD" id="cd03353">
    <property type="entry name" value="LbH_GlmU_C"/>
    <property type="match status" value="1"/>
</dbReference>
<comment type="subunit">
    <text evidence="17">Homotrimer.</text>
</comment>
<evidence type="ECO:0000256" key="7">
    <source>
        <dbReference type="ARBA" id="ARBA00022737"/>
    </source>
</evidence>
<proteinExistence type="inferred from homology"/>
<name>A0A927N5B5_9ACTN</name>
<feature type="domain" description="MobA-like NTP transferase" evidence="19">
    <location>
        <begin position="10"/>
        <end position="138"/>
    </location>
</feature>
<comment type="caution">
    <text evidence="17">Lacks conserved residue(s) required for the propagation of feature annotation.</text>
</comment>
<evidence type="ECO:0000313" key="21">
    <source>
        <dbReference type="Proteomes" id="UP000638648"/>
    </source>
</evidence>
<feature type="region of interest" description="Disordered" evidence="18">
    <location>
        <begin position="462"/>
        <end position="503"/>
    </location>
</feature>
<feature type="compositionally biased region" description="Basic and acidic residues" evidence="18">
    <location>
        <begin position="485"/>
        <end position="503"/>
    </location>
</feature>
<feature type="binding site" evidence="17">
    <location>
        <position position="447"/>
    </location>
    <ligand>
        <name>acetyl-CoA</name>
        <dbReference type="ChEBI" id="CHEBI:57288"/>
    </ligand>
</feature>
<dbReference type="GO" id="GO:0071555">
    <property type="term" value="P:cell wall organization"/>
    <property type="evidence" value="ECO:0007669"/>
    <property type="project" value="UniProtKB-KW"/>
</dbReference>
<dbReference type="CDD" id="cd02540">
    <property type="entry name" value="GT2_GlmU_N_bac"/>
    <property type="match status" value="1"/>
</dbReference>
<dbReference type="InterPro" id="IPR011004">
    <property type="entry name" value="Trimer_LpxA-like_sf"/>
</dbReference>
<evidence type="ECO:0000256" key="4">
    <source>
        <dbReference type="ARBA" id="ARBA00022679"/>
    </source>
</evidence>
<evidence type="ECO:0000256" key="6">
    <source>
        <dbReference type="ARBA" id="ARBA00022723"/>
    </source>
</evidence>
<dbReference type="SUPFAM" id="SSF51161">
    <property type="entry name" value="Trimeric LpxA-like enzymes"/>
    <property type="match status" value="1"/>
</dbReference>
<dbReference type="InterPro" id="IPR038009">
    <property type="entry name" value="GlmU_C_LbH"/>
</dbReference>
<evidence type="ECO:0000256" key="8">
    <source>
        <dbReference type="ARBA" id="ARBA00022842"/>
    </source>
</evidence>
<evidence type="ECO:0000256" key="2">
    <source>
        <dbReference type="ARBA" id="ARBA00007947"/>
    </source>
</evidence>
<feature type="binding site" evidence="17">
    <location>
        <begin position="13"/>
        <end position="16"/>
    </location>
    <ligand>
        <name>UDP-N-acetyl-alpha-D-glucosamine</name>
        <dbReference type="ChEBI" id="CHEBI:57705"/>
    </ligand>
</feature>
<evidence type="ECO:0000256" key="16">
    <source>
        <dbReference type="ARBA" id="ARBA00049628"/>
    </source>
</evidence>
<keyword evidence="11 17" id="KW-0511">Multifunctional enzyme</keyword>
<dbReference type="GO" id="GO:0000902">
    <property type="term" value="P:cell morphogenesis"/>
    <property type="evidence" value="ECO:0007669"/>
    <property type="project" value="UniProtKB-UniRule"/>
</dbReference>
<dbReference type="SUPFAM" id="SSF53448">
    <property type="entry name" value="Nucleotide-diphospho-sugar transferases"/>
    <property type="match status" value="1"/>
</dbReference>
<dbReference type="GO" id="GO:0009252">
    <property type="term" value="P:peptidoglycan biosynthetic process"/>
    <property type="evidence" value="ECO:0007669"/>
    <property type="project" value="UniProtKB-UniRule"/>
</dbReference>
<protein>
    <recommendedName>
        <fullName evidence="17">Bifunctional protein GlmU</fullName>
    </recommendedName>
    <domain>
        <recommendedName>
            <fullName evidence="17">UDP-N-acetylglucosamine pyrophosphorylase</fullName>
            <ecNumber evidence="17">2.7.7.23</ecNumber>
        </recommendedName>
        <alternativeName>
            <fullName evidence="17">N-acetylglucosamine-1-phosphate uridyltransferase</fullName>
        </alternativeName>
    </domain>
    <domain>
        <recommendedName>
            <fullName evidence="17">Glucosamine-1-phosphate N-acetyltransferase</fullName>
            <ecNumber evidence="17">2.3.1.157</ecNumber>
        </recommendedName>
    </domain>
</protein>
<dbReference type="InterPro" id="IPR025877">
    <property type="entry name" value="MobA-like_NTP_Trfase"/>
</dbReference>
<dbReference type="GO" id="GO:0006048">
    <property type="term" value="P:UDP-N-acetylglucosamine biosynthetic process"/>
    <property type="evidence" value="ECO:0007669"/>
    <property type="project" value="InterPro"/>
</dbReference>
<comment type="pathway">
    <text evidence="17">Nucleotide-sugar biosynthesis; UDP-N-acetyl-alpha-D-glucosamine biosynthesis; N-acetyl-alpha-D-glucosamine 1-phosphate from alpha-D-glucosamine 6-phosphate (route II): step 2/2.</text>
</comment>
<feature type="compositionally biased region" description="Low complexity" evidence="18">
    <location>
        <begin position="463"/>
        <end position="484"/>
    </location>
</feature>
<keyword evidence="7 17" id="KW-0677">Repeat</keyword>
<gene>
    <name evidence="17" type="primary">glmU</name>
    <name evidence="20" type="ORF">HEB94_008825</name>
</gene>
<comment type="subcellular location">
    <subcellularLocation>
        <location evidence="17">Cytoplasm</location>
    </subcellularLocation>
</comment>
<feature type="binding site" evidence="17">
    <location>
        <position position="384"/>
    </location>
    <ligand>
        <name>UDP-N-acetyl-alpha-D-glucosamine</name>
        <dbReference type="ChEBI" id="CHEBI:57705"/>
    </ligand>
</feature>
<feature type="binding site" evidence="17">
    <location>
        <begin position="85"/>
        <end position="86"/>
    </location>
    <ligand>
        <name>UDP-N-acetyl-alpha-D-glucosamine</name>
        <dbReference type="ChEBI" id="CHEBI:57705"/>
    </ligand>
</feature>
<comment type="catalytic activity">
    <reaction evidence="15 17">
        <text>N-acetyl-alpha-D-glucosamine 1-phosphate + UTP + H(+) = UDP-N-acetyl-alpha-D-glucosamine + diphosphate</text>
        <dbReference type="Rhea" id="RHEA:13509"/>
        <dbReference type="ChEBI" id="CHEBI:15378"/>
        <dbReference type="ChEBI" id="CHEBI:33019"/>
        <dbReference type="ChEBI" id="CHEBI:46398"/>
        <dbReference type="ChEBI" id="CHEBI:57705"/>
        <dbReference type="ChEBI" id="CHEBI:57776"/>
        <dbReference type="EC" id="2.7.7.23"/>
    </reaction>
</comment>
<dbReference type="Pfam" id="PF12804">
    <property type="entry name" value="NTP_transf_3"/>
    <property type="match status" value="1"/>
</dbReference>
<feature type="binding site" evidence="17">
    <location>
        <position position="412"/>
    </location>
    <ligand>
        <name>acetyl-CoA</name>
        <dbReference type="ChEBI" id="CHEBI:57288"/>
    </ligand>
</feature>
<dbReference type="PANTHER" id="PTHR43584">
    <property type="entry name" value="NUCLEOTIDYL TRANSFERASE"/>
    <property type="match status" value="1"/>
</dbReference>
<evidence type="ECO:0000256" key="1">
    <source>
        <dbReference type="ARBA" id="ARBA00007707"/>
    </source>
</evidence>
<comment type="cofactor">
    <cofactor evidence="17">
        <name>Mg(2+)</name>
        <dbReference type="ChEBI" id="CHEBI:18420"/>
    </cofactor>
    <text evidence="17">Binds 1 Mg(2+) ion per subunit.</text>
</comment>
<comment type="caution">
    <text evidence="20">The sequence shown here is derived from an EMBL/GenBank/DDBJ whole genome shotgun (WGS) entry which is preliminary data.</text>
</comment>
<keyword evidence="8 17" id="KW-0460">Magnesium</keyword>
<dbReference type="NCBIfam" id="NF010932">
    <property type="entry name" value="PRK14352.1"/>
    <property type="match status" value="1"/>
</dbReference>
<evidence type="ECO:0000256" key="11">
    <source>
        <dbReference type="ARBA" id="ARBA00023268"/>
    </source>
</evidence>
<feature type="binding site" evidence="17">
    <location>
        <position position="387"/>
    </location>
    <ligand>
        <name>acetyl-CoA</name>
        <dbReference type="ChEBI" id="CHEBI:57288"/>
    </ligand>
</feature>
<evidence type="ECO:0000256" key="12">
    <source>
        <dbReference type="ARBA" id="ARBA00023315"/>
    </source>
</evidence>
<feature type="active site" description="Proton acceptor" evidence="17">
    <location>
        <position position="370"/>
    </location>
</feature>
<feature type="binding site" evidence="17">
    <location>
        <position position="358"/>
    </location>
    <ligand>
        <name>UDP-N-acetyl-alpha-D-glucosamine</name>
        <dbReference type="ChEBI" id="CHEBI:57705"/>
    </ligand>
</feature>
<organism evidence="20 21">
    <name type="scientific">Actinopolymorpha pittospori</name>
    <dbReference type="NCBI Taxonomy" id="648752"/>
    <lineage>
        <taxon>Bacteria</taxon>
        <taxon>Bacillati</taxon>
        <taxon>Actinomycetota</taxon>
        <taxon>Actinomycetes</taxon>
        <taxon>Propionibacteriales</taxon>
        <taxon>Actinopolymorphaceae</taxon>
        <taxon>Actinopolymorpha</taxon>
    </lineage>
</organism>
<keyword evidence="21" id="KW-1185">Reference proteome</keyword>